<comment type="subcellular location">
    <subcellularLocation>
        <location evidence="1">Membrane</location>
        <topology evidence="1">Multi-pass membrane protein</topology>
    </subcellularLocation>
</comment>
<dbReference type="EMBL" id="WUBL01000238">
    <property type="protein sequence ID" value="KAF2963040.1"/>
    <property type="molecule type" value="Genomic_DNA"/>
</dbReference>
<gene>
    <name evidence="7" type="ORF">GQX73_g10532</name>
</gene>
<name>A0A7C8IGR1_9PEZI</name>
<feature type="chain" id="PRO_5028868761" description="ML-like domain-containing protein" evidence="6">
    <location>
        <begin position="19"/>
        <end position="551"/>
    </location>
</feature>
<dbReference type="Pfam" id="PF04479">
    <property type="entry name" value="RTA1"/>
    <property type="match status" value="1"/>
</dbReference>
<organism evidence="7 8">
    <name type="scientific">Xylaria multiplex</name>
    <dbReference type="NCBI Taxonomy" id="323545"/>
    <lineage>
        <taxon>Eukaryota</taxon>
        <taxon>Fungi</taxon>
        <taxon>Dikarya</taxon>
        <taxon>Ascomycota</taxon>
        <taxon>Pezizomycotina</taxon>
        <taxon>Sordariomycetes</taxon>
        <taxon>Xylariomycetidae</taxon>
        <taxon>Xylariales</taxon>
        <taxon>Xylariaceae</taxon>
        <taxon>Xylaria</taxon>
    </lineage>
</organism>
<evidence type="ECO:0000313" key="8">
    <source>
        <dbReference type="Proteomes" id="UP000481858"/>
    </source>
</evidence>
<dbReference type="InParanoid" id="A0A7C8IGR1"/>
<feature type="transmembrane region" description="Helical" evidence="5">
    <location>
        <begin position="341"/>
        <end position="360"/>
    </location>
</feature>
<evidence type="ECO:0000256" key="5">
    <source>
        <dbReference type="SAM" id="Phobius"/>
    </source>
</evidence>
<evidence type="ECO:0000256" key="6">
    <source>
        <dbReference type="SAM" id="SignalP"/>
    </source>
</evidence>
<feature type="transmembrane region" description="Helical" evidence="5">
    <location>
        <begin position="309"/>
        <end position="329"/>
    </location>
</feature>
<comment type="caution">
    <text evidence="7">The sequence shown here is derived from an EMBL/GenBank/DDBJ whole genome shotgun (WGS) entry which is preliminary data.</text>
</comment>
<dbReference type="PANTHER" id="PTHR31465:SF9">
    <property type="entry name" value="SPHINGOID LONG-CHAIN BASE TRANSPORTER RSB1"/>
    <property type="match status" value="1"/>
</dbReference>
<dbReference type="OrthoDB" id="2596908at2759"/>
<accession>A0A7C8IGR1</accession>
<keyword evidence="4 5" id="KW-0472">Membrane</keyword>
<dbReference type="PANTHER" id="PTHR31465">
    <property type="entry name" value="PROTEIN RTA1-RELATED"/>
    <property type="match status" value="1"/>
</dbReference>
<sequence length="551" mass="60354">MMWNTVVVASLLAIQVYGAPSTVVREVLGSSRSPLGRRMDEATYELLERRQNSSTVSLNMTQWDADTLAACTDTLSTLSASSNPSGMAVCYNIVQLDTNLGEFMADLRLFEVSPPSGAWEGVPLQQMEGGIKFNGATASEINGQQVASRGISRRQNTSPTLHRTYMIVGRINEDQMIPPMTIQKIEPLIMPTFTLTAKDATGQSISTIVSSNEAAFVNGIFSKEVVLSTFGQASLAVQNITAELEAGRIAFVLPGVNLLIFPIGLVVTSFWTLLGVGAYAYGTYERIIYVAVIAHCLFIAIHKRQWLSYTVSVLIGAALELVGFASRIYGYSNPFVRIGWIIQYSLITFAPVFTSAGVYVCIGRIADYLGRGKFNINPRLYARIFIPSDIFALLIQASGGGVSFGEEPALDGGISTGQGIIIGGLTLQVVSLTIFLILFCGVILPTNLFRPKKYGKLDQDDRRVRNFIIYILIAIILIIGRSAFRVAEFSEGIFSPLGHNEILFIIFDGFPIAIATSLMVIFHPIYMLPITPRANKFVGQELRFLPEEQQY</sequence>
<proteinExistence type="predicted"/>
<feature type="transmembrane region" description="Helical" evidence="5">
    <location>
        <begin position="419"/>
        <end position="446"/>
    </location>
</feature>
<keyword evidence="3 5" id="KW-1133">Transmembrane helix</keyword>
<dbReference type="AlphaFoldDB" id="A0A7C8IGR1"/>
<protein>
    <recommendedName>
        <fullName evidence="9">ML-like domain-containing protein</fullName>
    </recommendedName>
</protein>
<evidence type="ECO:0000256" key="1">
    <source>
        <dbReference type="ARBA" id="ARBA00004141"/>
    </source>
</evidence>
<evidence type="ECO:0000313" key="7">
    <source>
        <dbReference type="EMBL" id="KAF2963040.1"/>
    </source>
</evidence>
<feature type="transmembrane region" description="Helical" evidence="5">
    <location>
        <begin position="504"/>
        <end position="526"/>
    </location>
</feature>
<evidence type="ECO:0000256" key="2">
    <source>
        <dbReference type="ARBA" id="ARBA00022692"/>
    </source>
</evidence>
<dbReference type="Proteomes" id="UP000481858">
    <property type="component" value="Unassembled WGS sequence"/>
</dbReference>
<feature type="transmembrane region" description="Helical" evidence="5">
    <location>
        <begin position="249"/>
        <end position="274"/>
    </location>
</feature>
<feature type="transmembrane region" description="Helical" evidence="5">
    <location>
        <begin position="467"/>
        <end position="484"/>
    </location>
</feature>
<keyword evidence="6" id="KW-0732">Signal</keyword>
<reference evidence="7 8" key="1">
    <citation type="submission" date="2019-12" db="EMBL/GenBank/DDBJ databases">
        <title>Draft genome sequence of the ascomycete Xylaria multiplex DSM 110363.</title>
        <authorList>
            <person name="Buettner E."/>
            <person name="Kellner H."/>
        </authorList>
    </citation>
    <scope>NUCLEOTIDE SEQUENCE [LARGE SCALE GENOMIC DNA]</scope>
    <source>
        <strain evidence="7 8">DSM 110363</strain>
    </source>
</reference>
<dbReference type="InterPro" id="IPR007568">
    <property type="entry name" value="RTA1"/>
</dbReference>
<evidence type="ECO:0000256" key="3">
    <source>
        <dbReference type="ARBA" id="ARBA00022989"/>
    </source>
</evidence>
<evidence type="ECO:0008006" key="9">
    <source>
        <dbReference type="Google" id="ProtNLM"/>
    </source>
</evidence>
<keyword evidence="8" id="KW-1185">Reference proteome</keyword>
<dbReference type="GO" id="GO:0005886">
    <property type="term" value="C:plasma membrane"/>
    <property type="evidence" value="ECO:0007669"/>
    <property type="project" value="TreeGrafter"/>
</dbReference>
<feature type="signal peptide" evidence="6">
    <location>
        <begin position="1"/>
        <end position="18"/>
    </location>
</feature>
<keyword evidence="2 5" id="KW-0812">Transmembrane</keyword>
<evidence type="ECO:0000256" key="4">
    <source>
        <dbReference type="ARBA" id="ARBA00023136"/>
    </source>
</evidence>
<feature type="transmembrane region" description="Helical" evidence="5">
    <location>
        <begin position="286"/>
        <end position="302"/>
    </location>
</feature>
<dbReference type="GO" id="GO:0000324">
    <property type="term" value="C:fungal-type vacuole"/>
    <property type="evidence" value="ECO:0007669"/>
    <property type="project" value="TreeGrafter"/>
</dbReference>
<feature type="transmembrane region" description="Helical" evidence="5">
    <location>
        <begin position="380"/>
        <end position="399"/>
    </location>
</feature>